<organism evidence="1 2">
    <name type="scientific">Setaria viridis</name>
    <name type="common">Green bristlegrass</name>
    <name type="synonym">Setaria italica subsp. viridis</name>
    <dbReference type="NCBI Taxonomy" id="4556"/>
    <lineage>
        <taxon>Eukaryota</taxon>
        <taxon>Viridiplantae</taxon>
        <taxon>Streptophyta</taxon>
        <taxon>Embryophyta</taxon>
        <taxon>Tracheophyta</taxon>
        <taxon>Spermatophyta</taxon>
        <taxon>Magnoliopsida</taxon>
        <taxon>Liliopsida</taxon>
        <taxon>Poales</taxon>
        <taxon>Poaceae</taxon>
        <taxon>PACMAD clade</taxon>
        <taxon>Panicoideae</taxon>
        <taxon>Panicodae</taxon>
        <taxon>Paniceae</taxon>
        <taxon>Cenchrinae</taxon>
        <taxon>Setaria</taxon>
    </lineage>
</organism>
<dbReference type="Gramene" id="TKW06147">
    <property type="protein sequence ID" value="TKW06147"/>
    <property type="gene ID" value="SEVIR_7G222900v2"/>
</dbReference>
<dbReference type="EMBL" id="CM016558">
    <property type="protein sequence ID" value="TKW06147.1"/>
    <property type="molecule type" value="Genomic_DNA"/>
</dbReference>
<protein>
    <submittedName>
        <fullName evidence="1">Uncharacterized protein</fullName>
    </submittedName>
</protein>
<sequence>MKPPVVAAASRARHRSLVLASIVVAKSHARAHHRLRRHLCPPSLPTPCASPLLLATNEGRAEGGGEGTRESYIAERIAALRSLDVAPVCRLTPCVQPPFLLRALHAVGNSCRRSWASSLPLEEIEPPVAPSSAASSSVLRRSPISPSSASPCLMLLVPQVVPTPMAGWAHPMPQRCRGHASSRRCPHGRMGPFDASVPPWPLLGLSPLPPWPSPLPPLSAQRRVTSGRWPATYTLHAIATLLQASTSGVFLDHCLPPVLLSVSYQL</sequence>
<keyword evidence="2" id="KW-1185">Reference proteome</keyword>
<gene>
    <name evidence="1" type="ORF">SEVIR_7G222900v2</name>
</gene>
<reference evidence="1" key="1">
    <citation type="submission" date="2019-03" db="EMBL/GenBank/DDBJ databases">
        <title>WGS assembly of Setaria viridis.</title>
        <authorList>
            <person name="Huang P."/>
            <person name="Jenkins J."/>
            <person name="Grimwood J."/>
            <person name="Barry K."/>
            <person name="Healey A."/>
            <person name="Mamidi S."/>
            <person name="Sreedasyam A."/>
            <person name="Shu S."/>
            <person name="Feldman M."/>
            <person name="Wu J."/>
            <person name="Yu Y."/>
            <person name="Chen C."/>
            <person name="Johnson J."/>
            <person name="Rokhsar D."/>
            <person name="Baxter I."/>
            <person name="Schmutz J."/>
            <person name="Brutnell T."/>
            <person name="Kellogg E."/>
        </authorList>
    </citation>
    <scope>NUCLEOTIDE SEQUENCE [LARGE SCALE GENOMIC DNA]</scope>
</reference>
<proteinExistence type="predicted"/>
<name>A0A4U6U7E7_SETVI</name>
<dbReference type="AlphaFoldDB" id="A0A4U6U7E7"/>
<evidence type="ECO:0000313" key="1">
    <source>
        <dbReference type="EMBL" id="TKW06147.1"/>
    </source>
</evidence>
<dbReference type="Proteomes" id="UP000298652">
    <property type="component" value="Chromosome 7"/>
</dbReference>
<accession>A0A4U6U7E7</accession>
<evidence type="ECO:0000313" key="2">
    <source>
        <dbReference type="Proteomes" id="UP000298652"/>
    </source>
</evidence>